<dbReference type="Proteomes" id="UP000325081">
    <property type="component" value="Unassembled WGS sequence"/>
</dbReference>
<dbReference type="InterPro" id="IPR048970">
    <property type="entry name" value="OB_Ssb-like"/>
</dbReference>
<evidence type="ECO:0000256" key="1">
    <source>
        <dbReference type="SAM" id="MobiDB-lite"/>
    </source>
</evidence>
<dbReference type="OrthoDB" id="2274046at2759"/>
<dbReference type="PANTHER" id="PTHR31472">
    <property type="entry name" value="OS05G0244600 PROTEIN"/>
    <property type="match status" value="1"/>
</dbReference>
<feature type="domain" description="Single-stranded DNA binding protein Ssb-like OB fold" evidence="2">
    <location>
        <begin position="128"/>
        <end position="165"/>
    </location>
</feature>
<evidence type="ECO:0000313" key="4">
    <source>
        <dbReference type="Proteomes" id="UP000325081"/>
    </source>
</evidence>
<dbReference type="Gene3D" id="2.40.50.140">
    <property type="entry name" value="Nucleic acid-binding proteins"/>
    <property type="match status" value="1"/>
</dbReference>
<evidence type="ECO:0000259" key="2">
    <source>
        <dbReference type="Pfam" id="PF21473"/>
    </source>
</evidence>
<organism evidence="3 4">
    <name type="scientific">Striga asiatica</name>
    <name type="common">Asiatic witchweed</name>
    <name type="synonym">Buchnera asiatica</name>
    <dbReference type="NCBI Taxonomy" id="4170"/>
    <lineage>
        <taxon>Eukaryota</taxon>
        <taxon>Viridiplantae</taxon>
        <taxon>Streptophyta</taxon>
        <taxon>Embryophyta</taxon>
        <taxon>Tracheophyta</taxon>
        <taxon>Spermatophyta</taxon>
        <taxon>Magnoliopsida</taxon>
        <taxon>eudicotyledons</taxon>
        <taxon>Gunneridae</taxon>
        <taxon>Pentapetalae</taxon>
        <taxon>asterids</taxon>
        <taxon>lamiids</taxon>
        <taxon>Lamiales</taxon>
        <taxon>Orobanchaceae</taxon>
        <taxon>Buchnereae</taxon>
        <taxon>Striga</taxon>
    </lineage>
</organism>
<sequence>MADQIKQLTKVNQLRPLDSGLNLTVKVVNAKNVAQRGPNQARISECLVGDETGIIIFSARKDQGSQLSEFWDMSSLYSVLRPGPARRVDPEPEPVRVEYLDRTTKDPVKTRPTWQRPGRPGALTRLGQPVDLSKEGNTLVLTNAKVEMFKGSMRLAVDRLGRVEVGEPAGFTVDESNNLSLIEFERIDVMV</sequence>
<comment type="caution">
    <text evidence="3">The sequence shown here is derived from an EMBL/GenBank/DDBJ whole genome shotgun (WGS) entry which is preliminary data.</text>
</comment>
<dbReference type="EMBL" id="BKCP01004317">
    <property type="protein sequence ID" value="GER30194.1"/>
    <property type="molecule type" value="Genomic_DNA"/>
</dbReference>
<dbReference type="SUPFAM" id="SSF50249">
    <property type="entry name" value="Nucleic acid-binding proteins"/>
    <property type="match status" value="2"/>
</dbReference>
<dbReference type="PANTHER" id="PTHR31472:SF40">
    <property type="entry name" value="NUCLEIC ACID-BINDING, OB-FOLD-LIKE PROTEIN"/>
    <property type="match status" value="1"/>
</dbReference>
<dbReference type="InterPro" id="IPR012340">
    <property type="entry name" value="NA-bd_OB-fold"/>
</dbReference>
<accession>A0A5A7PC70</accession>
<feature type="domain" description="Single-stranded DNA binding protein Ssb-like OB fold" evidence="2">
    <location>
        <begin position="14"/>
        <end position="64"/>
    </location>
</feature>
<reference evidence="4" key="1">
    <citation type="journal article" date="2019" name="Curr. Biol.">
        <title>Genome Sequence of Striga asiatica Provides Insight into the Evolution of Plant Parasitism.</title>
        <authorList>
            <person name="Yoshida S."/>
            <person name="Kim S."/>
            <person name="Wafula E.K."/>
            <person name="Tanskanen J."/>
            <person name="Kim Y.M."/>
            <person name="Honaas L."/>
            <person name="Yang Z."/>
            <person name="Spallek T."/>
            <person name="Conn C.E."/>
            <person name="Ichihashi Y."/>
            <person name="Cheong K."/>
            <person name="Cui S."/>
            <person name="Der J.P."/>
            <person name="Gundlach H."/>
            <person name="Jiao Y."/>
            <person name="Hori C."/>
            <person name="Ishida J.K."/>
            <person name="Kasahara H."/>
            <person name="Kiba T."/>
            <person name="Kim M.S."/>
            <person name="Koo N."/>
            <person name="Laohavisit A."/>
            <person name="Lee Y.H."/>
            <person name="Lumba S."/>
            <person name="McCourt P."/>
            <person name="Mortimer J.C."/>
            <person name="Mutuku J.M."/>
            <person name="Nomura T."/>
            <person name="Sasaki-Sekimoto Y."/>
            <person name="Seto Y."/>
            <person name="Wang Y."/>
            <person name="Wakatake T."/>
            <person name="Sakakibara H."/>
            <person name="Demura T."/>
            <person name="Yamaguchi S."/>
            <person name="Yoneyama K."/>
            <person name="Manabe R.I."/>
            <person name="Nelson D.C."/>
            <person name="Schulman A.H."/>
            <person name="Timko M.P."/>
            <person name="dePamphilis C.W."/>
            <person name="Choi D."/>
            <person name="Shirasu K."/>
        </authorList>
    </citation>
    <scope>NUCLEOTIDE SEQUENCE [LARGE SCALE GENOMIC DNA]</scope>
    <source>
        <strain evidence="4">cv. UVA1</strain>
    </source>
</reference>
<feature type="region of interest" description="Disordered" evidence="1">
    <location>
        <begin position="107"/>
        <end position="128"/>
    </location>
</feature>
<protein>
    <submittedName>
        <fullName evidence="3">Nucleic acid-binding</fullName>
    </submittedName>
</protein>
<dbReference type="AlphaFoldDB" id="A0A5A7PC70"/>
<evidence type="ECO:0000313" key="3">
    <source>
        <dbReference type="EMBL" id="GER30194.1"/>
    </source>
</evidence>
<dbReference type="Pfam" id="PF21473">
    <property type="entry name" value="OB_Ssb-like"/>
    <property type="match status" value="2"/>
</dbReference>
<keyword evidence="4" id="KW-1185">Reference proteome</keyword>
<proteinExistence type="predicted"/>
<name>A0A5A7PC70_STRAF</name>
<gene>
    <name evidence="3" type="ORF">STAS_06118</name>
</gene>